<dbReference type="Pfam" id="PF02519">
    <property type="entry name" value="Auxin_inducible"/>
    <property type="match status" value="1"/>
</dbReference>
<evidence type="ECO:0000256" key="1">
    <source>
        <dbReference type="ARBA" id="ARBA00006974"/>
    </source>
</evidence>
<protein>
    <submittedName>
        <fullName evidence="4">Uncharacterized protein</fullName>
    </submittedName>
</protein>
<dbReference type="EMBL" id="JABEZW010000001">
    <property type="protein sequence ID" value="MBA0758508.1"/>
    <property type="molecule type" value="Genomic_DNA"/>
</dbReference>
<evidence type="ECO:0000313" key="4">
    <source>
        <dbReference type="EMBL" id="MBA0758508.1"/>
    </source>
</evidence>
<name>A0A7J9DD18_9ROSI</name>
<keyword evidence="2" id="KW-0217">Developmental protein</keyword>
<accession>A0A7J9DD18</accession>
<dbReference type="GO" id="GO:0009733">
    <property type="term" value="P:response to auxin"/>
    <property type="evidence" value="ECO:0007669"/>
    <property type="project" value="InterPro"/>
</dbReference>
<dbReference type="InterPro" id="IPR003676">
    <property type="entry name" value="SAUR_fam"/>
</dbReference>
<reference evidence="4 5" key="1">
    <citation type="journal article" date="2019" name="Genome Biol. Evol.">
        <title>Insights into the evolution of the New World diploid cottons (Gossypium, subgenus Houzingenia) based on genome sequencing.</title>
        <authorList>
            <person name="Grover C.E."/>
            <person name="Arick M.A. 2nd"/>
            <person name="Thrash A."/>
            <person name="Conover J.L."/>
            <person name="Sanders W.S."/>
            <person name="Peterson D.G."/>
            <person name="Frelichowski J.E."/>
            <person name="Scheffler J.A."/>
            <person name="Scheffler B.E."/>
            <person name="Wendel J.F."/>
        </authorList>
    </citation>
    <scope>NUCLEOTIDE SEQUENCE [LARGE SCALE GENOMIC DNA]</scope>
    <source>
        <strain evidence="4">8</strain>
        <tissue evidence="4">Leaf</tissue>
    </source>
</reference>
<keyword evidence="3" id="KW-0341">Growth regulation</keyword>
<organism evidence="4 5">
    <name type="scientific">Gossypium trilobum</name>
    <dbReference type="NCBI Taxonomy" id="34281"/>
    <lineage>
        <taxon>Eukaryota</taxon>
        <taxon>Viridiplantae</taxon>
        <taxon>Streptophyta</taxon>
        <taxon>Embryophyta</taxon>
        <taxon>Tracheophyta</taxon>
        <taxon>Spermatophyta</taxon>
        <taxon>Magnoliopsida</taxon>
        <taxon>eudicotyledons</taxon>
        <taxon>Gunneridae</taxon>
        <taxon>Pentapetalae</taxon>
        <taxon>rosids</taxon>
        <taxon>malvids</taxon>
        <taxon>Malvales</taxon>
        <taxon>Malvaceae</taxon>
        <taxon>Malvoideae</taxon>
        <taxon>Gossypium</taxon>
    </lineage>
</organism>
<proteinExistence type="inferred from homology"/>
<dbReference type="AlphaFoldDB" id="A0A7J9DD18"/>
<dbReference type="Proteomes" id="UP000593568">
    <property type="component" value="Unassembled WGS sequence"/>
</dbReference>
<evidence type="ECO:0000256" key="3">
    <source>
        <dbReference type="ARBA" id="ARBA00022604"/>
    </source>
</evidence>
<sequence length="68" mass="7548">MVFKGHFVVYVGEVDEKKCFVVPISLLKHPSFPKLLSQPEEEFGFNHPKGALTISGAQRPLCCLCGRS</sequence>
<evidence type="ECO:0000313" key="5">
    <source>
        <dbReference type="Proteomes" id="UP000593568"/>
    </source>
</evidence>
<evidence type="ECO:0000256" key="2">
    <source>
        <dbReference type="ARBA" id="ARBA00022473"/>
    </source>
</evidence>
<gene>
    <name evidence="4" type="ORF">Gotri_021495</name>
</gene>
<keyword evidence="5" id="KW-1185">Reference proteome</keyword>
<comment type="caution">
    <text evidence="4">The sequence shown here is derived from an EMBL/GenBank/DDBJ whole genome shotgun (WGS) entry which is preliminary data.</text>
</comment>
<comment type="similarity">
    <text evidence="1">Belongs to the ARG7 family.</text>
</comment>
<dbReference type="PANTHER" id="PTHR31929">
    <property type="entry name" value="SAUR-LIKE AUXIN-RESPONSIVE PROTEIN FAMILY-RELATED"/>
    <property type="match status" value="1"/>
</dbReference>